<feature type="compositionally biased region" description="Polar residues" evidence="1">
    <location>
        <begin position="716"/>
        <end position="745"/>
    </location>
</feature>
<feature type="compositionally biased region" description="Polar residues" evidence="1">
    <location>
        <begin position="1345"/>
        <end position="1358"/>
    </location>
</feature>
<feature type="compositionally biased region" description="Polar residues" evidence="1">
    <location>
        <begin position="2018"/>
        <end position="2045"/>
    </location>
</feature>
<feature type="compositionally biased region" description="Polar residues" evidence="1">
    <location>
        <begin position="753"/>
        <end position="767"/>
    </location>
</feature>
<feature type="region of interest" description="Disordered" evidence="1">
    <location>
        <begin position="985"/>
        <end position="1156"/>
    </location>
</feature>
<comment type="caution">
    <text evidence="2">The sequence shown here is derived from an EMBL/GenBank/DDBJ whole genome shotgun (WGS) entry which is preliminary data.</text>
</comment>
<feature type="compositionally biased region" description="Basic and acidic residues" evidence="1">
    <location>
        <begin position="188"/>
        <end position="199"/>
    </location>
</feature>
<dbReference type="GeneID" id="34588453"/>
<evidence type="ECO:0000313" key="3">
    <source>
        <dbReference type="Proteomes" id="UP000185904"/>
    </source>
</evidence>
<feature type="region of interest" description="Disordered" evidence="1">
    <location>
        <begin position="1560"/>
        <end position="1617"/>
    </location>
</feature>
<sequence>MATSNPYGTGKYKTNVGRAISKKWKDLRQVNYEGSDWGDDEEYDEPEPVSAPNPRHPGWAQPGIPPANRSFTSPSPPRAGQRPSFDRGDERRYVSSSVGFESAYPTTQRSPFPEPQHDDDPSASNYGMHGPLRLNTQGQPPMPPGGFRPGSRGRQHPAYEDVPFSAPGGFPRQGSPGFGSRSPLSDVYQRRESPMRPDSRSSNTSHRQFPPRKVSLSQQPPQPDFSQQSESPVPSSSPGLGSTTTVDDRPPPVFIRPSDIYKRMPEEMEKIRKSQDSSRPSIDSVSNQAREGSVGGRSTSSDPKEPTGAMQLVTDDHDSARRLKPTLDTVPERKSEYGFENLLKLSSGDNQTTKETKFETEKETVGVSRQDTTASSVYSDRPDPVSASTISRNVSINYGVRETDLRLPDVKEAFGLPLVHRTSGFDVDLAALGKSVSEPKSEASKPSGDVLPQGAVSGDDDIRSKNQGLQHQPTLGYRSVVQQAFDQSEDHPPFSPTSTSGTVDRSNSASTTDISPIISRKLDPIPTSSVIQTVQPAIPEEPAQSESRPTSTITLKPGEVQPIQEETPSSPPPILSGFRRDVNPPSRDNSPAKKPQEIGPQEHQKPQSGSLVDDETKRPVPEGSARGLGLVDKPLPAEPKPEVASAGAVSPPPSSPKTSPTTEVRDATDKPESSPVRSIPDIPNTQPPPSSEDQGRPGPQTRLESFRPSIPGGWQSYASSAGSSTPDTNTLFQSQRNILSSQPPFTQRRVESTESIPTARAPTNITSGGDGVTQKAFAAAASAGSALAGALAGHRLSEQVQHSDESSIEENDNEWDASSSSSEEAVEAVTTSPLEPAPESQDNEQIAEQQEKDLVVRTNPGPATSPIRASSVSSSTPSTHASAGAGDSRSDVDYMPAPLRTSRLIEISSPRPPIPNVSVPDETPTESDNERLQQEIVRSLTPKSSNLEQQMAVQRSLPDTVPSKIDRDAEAVSKKLAPLQVITPSAQATIPSNDGHLSKAGQPLIESKKLPPQPSATALGAATPASLNIDTPGTAQTETSVEQNLPTAGKPFLQQRFSWETSSSQPPSASTPKQMSPPSTSSPDTITAHTPLVPSSIDNVQRSVEVNQPIARQTSLSSDPPFEPVHAPPFPATGTEVPQSPLVPQSPQQPPDGLPTFRTIMNLSSPAERIKAFNESRQYYATPDEQLGNWLLSMKTPENLELFATNGRLSLDTAESPTAHKPSPRRMLTQSAGHMQEDGKKLMAAAGRFGGKAGTAAKGLFAKGKEKMRHASSGEKGTLAERRKSTGLRPDEREDLASPSQPRDSTSLDGPPQIPLNITPASPIDWFSNPELKRSRTSDLDQMLQPETTASSAAHESQAMNWARLEHVRVLSASGSVSSATPVVPVLAPSPAVSALDSEQGHNEDDGLPSRSISQLTRPTDESPVESPRRAVERSNSRREIPAAQLQVSPIDSRGLSPNTLAAPKSLTEHHDGSASDAHSSDRSLQVPQHRRRSVISDVSSADPSPTISAERQHGRRSVSLSPADDLPAHPIPAAREERIPQPEQRAPTAVAVAANIRPSFDIKEGQTEPPMAPGLPPSTQDERSDVQDLKPAVATIGSHSTAEPPTQQFASQHEQDRENYPLGHHRPFSFAGIEGIGAIHHSEQIQEQDLSRVPSQPMSPISLGRSSAGGFSKEMSQVSVEEPSDQANEPGQRHSRSYSRPFLAEPNVGSDPALRAMVPGQPQMDRAQKYPIENPLPSARRPQEELDRLRQRKEQHQMAAMHQHQPPMEEQYRIPGPYGQRYSLANQVSTPTSGWGNTQVLASGQPPTSARRSQQYPSQISPQPHPGRSSNMSMEGPNRQGYQDESSHKSGSVAHVEYDMKSGEPVNYPYGRSVQQHRQSIGPLPTPAAQSVSSQPASQGPQTERKKSMLGKLFSVGSHSRSKLQKQGRVGAALDSAEIVQKEKRGSFLHRNDSMSSERSGTYGRQDQLGQLGSPSIQSHSARRLSKDVLRAPTPETGERGTEGRKKRFSGFGGNLFKSSSNTRAATVPTPSQTQGQHVPTQRVISPEPYSAQNHRVTSPEPYSAQTPSGQYPMGPGGYFPQDPGHPQYSQSAYPPSQTQSQLSQYPNVTTPYQHHSERSSYPYPGHPPQSPLPGQQQAAGPYPSNTYPYMNSNHSRPSDLRIDTSGGNRSQYYAPATAPAQGYSRPVSFASTPPPNTNPASTITTTGGPTSAGFGQPTPSIRQDPRTHVIDLHKRSRSPRLGRPSSDDLDSSQPRGTSNIGVNDMLGTFSSKKISPVGGIARPDDDQERPFAITVPGLDDDGNDRRKKQLLRERIEGATTRSDTPVSVDSSSHPEQINTNTSQGLERNVSILEGSRDPTSPREARRSSARDKTTPGIIAELPGSKAEGYESEEEIPMSATAYPGQEWMPVFINDD</sequence>
<feature type="compositionally biased region" description="Basic and acidic residues" evidence="1">
    <location>
        <begin position="1742"/>
        <end position="1757"/>
    </location>
</feature>
<feature type="compositionally biased region" description="Basic and acidic residues" evidence="1">
    <location>
        <begin position="1278"/>
        <end position="1296"/>
    </location>
</feature>
<feature type="compositionally biased region" description="Polar residues" evidence="1">
    <location>
        <begin position="1646"/>
        <end position="1660"/>
    </location>
</feature>
<feature type="compositionally biased region" description="Polar residues" evidence="1">
    <location>
        <begin position="496"/>
        <end position="514"/>
    </location>
</feature>
<feature type="compositionally biased region" description="Basic and acidic residues" evidence="1">
    <location>
        <begin position="84"/>
        <end position="93"/>
    </location>
</feature>
<feature type="compositionally biased region" description="Acidic residues" evidence="1">
    <location>
        <begin position="806"/>
        <end position="815"/>
    </location>
</feature>
<feature type="compositionally biased region" description="Basic and acidic residues" evidence="1">
    <location>
        <begin position="795"/>
        <end position="805"/>
    </location>
</feature>
<protein>
    <recommendedName>
        <fullName evidence="4">SWI-SNF chromatin-remodeling complex protein</fullName>
    </recommendedName>
</protein>
<feature type="compositionally biased region" description="Low complexity" evidence="1">
    <location>
        <begin position="1758"/>
        <end position="1769"/>
    </location>
</feature>
<feature type="region of interest" description="Disordered" evidence="1">
    <location>
        <begin position="1213"/>
        <end position="1238"/>
    </location>
</feature>
<feature type="compositionally biased region" description="Low complexity" evidence="1">
    <location>
        <begin position="1814"/>
        <end position="1823"/>
    </location>
</feature>
<feature type="compositionally biased region" description="Pro residues" evidence="1">
    <location>
        <begin position="1121"/>
        <end position="1131"/>
    </location>
</feature>
<dbReference type="RefSeq" id="XP_022500667.1">
    <property type="nucleotide sequence ID" value="XM_022643330.1"/>
</dbReference>
<feature type="compositionally biased region" description="Basic and acidic residues" evidence="1">
    <location>
        <begin position="2356"/>
        <end position="2375"/>
    </location>
</feature>
<reference evidence="2 3" key="1">
    <citation type="submission" date="2016-03" db="EMBL/GenBank/DDBJ databases">
        <title>The draft genome sequence of Fonsecaea nubica causative agent of cutaneous subcutaneous infection in human host.</title>
        <authorList>
            <person name="Costa F."/>
            <person name="Sybren D.H."/>
            <person name="Raittz R.T."/>
            <person name="Weiss V.A."/>
            <person name="Leao A.C."/>
            <person name="Gomes R."/>
            <person name="De Souza E.M."/>
            <person name="Pedrosa F.O."/>
            <person name="Steffens M.B."/>
            <person name="Bombassaro A."/>
            <person name="Tadra-Sfeir M.Z."/>
            <person name="Moreno L.F."/>
            <person name="Najafzadeh M.J."/>
            <person name="Felipe M.S."/>
            <person name="Teixeira M."/>
            <person name="Sun J."/>
            <person name="Xi L."/>
            <person name="Castro M.A."/>
            <person name="Vicente V.A."/>
        </authorList>
    </citation>
    <scope>NUCLEOTIDE SEQUENCE [LARGE SCALE GENOMIC DNA]</scope>
    <source>
        <strain evidence="2 3">CBS 269.64</strain>
    </source>
</reference>
<evidence type="ECO:0008006" key="4">
    <source>
        <dbReference type="Google" id="ProtNLM"/>
    </source>
</evidence>
<feature type="compositionally biased region" description="Polar residues" evidence="1">
    <location>
        <begin position="1096"/>
        <end position="1118"/>
    </location>
</feature>
<dbReference type="OrthoDB" id="5151921at2759"/>
<feature type="compositionally biased region" description="Acidic residues" evidence="1">
    <location>
        <begin position="36"/>
        <end position="47"/>
    </location>
</feature>
<feature type="compositionally biased region" description="Polar residues" evidence="1">
    <location>
        <begin position="1497"/>
        <end position="1510"/>
    </location>
</feature>
<feature type="compositionally biased region" description="Polar residues" evidence="1">
    <location>
        <begin position="1675"/>
        <end position="1690"/>
    </location>
</feature>
<evidence type="ECO:0000256" key="1">
    <source>
        <dbReference type="SAM" id="MobiDB-lite"/>
    </source>
</evidence>
<feature type="compositionally biased region" description="Basic and acidic residues" evidence="1">
    <location>
        <begin position="663"/>
        <end position="672"/>
    </location>
</feature>
<dbReference type="EMBL" id="LVCJ01000028">
    <property type="protein sequence ID" value="OAL35655.1"/>
    <property type="molecule type" value="Genomic_DNA"/>
</dbReference>
<dbReference type="Proteomes" id="UP000185904">
    <property type="component" value="Unassembled WGS sequence"/>
</dbReference>
<feature type="compositionally biased region" description="Polar residues" evidence="1">
    <location>
        <begin position="1025"/>
        <end position="1046"/>
    </location>
</feature>
<feature type="compositionally biased region" description="Low complexity" evidence="1">
    <location>
        <begin position="816"/>
        <end position="832"/>
    </location>
</feature>
<feature type="region of interest" description="Disordered" evidence="1">
    <location>
        <begin position="33"/>
        <end position="389"/>
    </location>
</feature>
<feature type="compositionally biased region" description="Polar residues" evidence="1">
    <location>
        <begin position="2321"/>
        <end position="2347"/>
    </location>
</feature>
<feature type="compositionally biased region" description="Basic and acidic residues" evidence="1">
    <location>
        <begin position="590"/>
        <end position="605"/>
    </location>
</feature>
<feature type="compositionally biased region" description="Polar residues" evidence="1">
    <location>
        <begin position="367"/>
        <end position="378"/>
    </location>
</feature>
<name>A0A178D3J3_9EURO</name>
<feature type="compositionally biased region" description="Basic and acidic residues" evidence="1">
    <location>
        <begin position="352"/>
        <end position="364"/>
    </location>
</feature>
<feature type="compositionally biased region" description="Low complexity" evidence="1">
    <location>
        <begin position="1374"/>
        <end position="1396"/>
    </location>
</feature>
<feature type="compositionally biased region" description="Polar residues" evidence="1">
    <location>
        <begin position="2134"/>
        <end position="2157"/>
    </location>
</feature>
<feature type="region of interest" description="Disordered" evidence="1">
    <location>
        <begin position="792"/>
        <end position="933"/>
    </location>
</feature>
<accession>A0A178D3J3</accession>
<feature type="region of interest" description="Disordered" evidence="1">
    <location>
        <begin position="1645"/>
        <end position="2402"/>
    </location>
</feature>
<organism evidence="2 3">
    <name type="scientific">Fonsecaea nubica</name>
    <dbReference type="NCBI Taxonomy" id="856822"/>
    <lineage>
        <taxon>Eukaryota</taxon>
        <taxon>Fungi</taxon>
        <taxon>Dikarya</taxon>
        <taxon>Ascomycota</taxon>
        <taxon>Pezizomycotina</taxon>
        <taxon>Eurotiomycetes</taxon>
        <taxon>Chaetothyriomycetidae</taxon>
        <taxon>Chaetothyriales</taxon>
        <taxon>Herpotrichiellaceae</taxon>
        <taxon>Fonsecaea</taxon>
    </lineage>
</organism>
<feature type="region of interest" description="Disordered" evidence="1">
    <location>
        <begin position="1374"/>
        <end position="1531"/>
    </location>
</feature>
<feature type="region of interest" description="Disordered" evidence="1">
    <location>
        <begin position="1260"/>
        <end position="1358"/>
    </location>
</feature>
<feature type="compositionally biased region" description="Low complexity" evidence="1">
    <location>
        <begin position="864"/>
        <end position="885"/>
    </location>
</feature>
<evidence type="ECO:0000313" key="2">
    <source>
        <dbReference type="EMBL" id="OAL35655.1"/>
    </source>
</evidence>
<keyword evidence="3" id="KW-1185">Reference proteome</keyword>
<feature type="compositionally biased region" description="Basic and acidic residues" evidence="1">
    <location>
        <begin position="1941"/>
        <end position="1954"/>
    </location>
</feature>
<feature type="compositionally biased region" description="Low complexity" evidence="1">
    <location>
        <begin position="1137"/>
        <end position="1146"/>
    </location>
</feature>
<feature type="compositionally biased region" description="Polar residues" evidence="1">
    <location>
        <begin position="1784"/>
        <end position="1813"/>
    </location>
</feature>
<feature type="compositionally biased region" description="Polar residues" evidence="1">
    <location>
        <begin position="277"/>
        <end position="301"/>
    </location>
</feature>
<feature type="region of interest" description="Disordered" evidence="1">
    <location>
        <begin position="436"/>
        <end position="771"/>
    </location>
</feature>
<feature type="compositionally biased region" description="Polar residues" evidence="1">
    <location>
        <begin position="544"/>
        <end position="554"/>
    </location>
</feature>
<feature type="compositionally biased region" description="Low complexity" evidence="1">
    <location>
        <begin position="1058"/>
        <end position="1087"/>
    </location>
</feature>
<proteinExistence type="predicted"/>
<feature type="compositionally biased region" description="Basic and acidic residues" evidence="1">
    <location>
        <begin position="1467"/>
        <end position="1482"/>
    </location>
</feature>
<feature type="compositionally biased region" description="Polar residues" evidence="1">
    <location>
        <begin position="2089"/>
        <end position="2115"/>
    </location>
</feature>
<feature type="compositionally biased region" description="Polar residues" evidence="1">
    <location>
        <begin position="1955"/>
        <end position="1981"/>
    </location>
</feature>
<feature type="compositionally biased region" description="Basic and acidic residues" evidence="1">
    <location>
        <begin position="259"/>
        <end position="276"/>
    </location>
</feature>
<feature type="compositionally biased region" description="Polar residues" evidence="1">
    <location>
        <begin position="2253"/>
        <end position="2263"/>
    </location>
</feature>
<gene>
    <name evidence="2" type="ORF">AYO20_05036</name>
</gene>
<feature type="compositionally biased region" description="Basic and acidic residues" evidence="1">
    <location>
        <begin position="1427"/>
        <end position="1441"/>
    </location>
</feature>
<feature type="compositionally biased region" description="Polar residues" evidence="1">
    <location>
        <begin position="94"/>
        <end position="110"/>
    </location>
</feature>
<feature type="compositionally biased region" description="Polar residues" evidence="1">
    <location>
        <begin position="1446"/>
        <end position="1460"/>
    </location>
</feature>
<feature type="compositionally biased region" description="Low complexity" evidence="1">
    <location>
        <begin position="215"/>
        <end position="245"/>
    </location>
</feature>
<feature type="compositionally biased region" description="Low complexity" evidence="1">
    <location>
        <begin position="1888"/>
        <end position="1903"/>
    </location>
</feature>
<feature type="compositionally biased region" description="Basic and acidic residues" evidence="1">
    <location>
        <begin position="2225"/>
        <end position="2235"/>
    </location>
</feature>
<feature type="compositionally biased region" description="Polar residues" evidence="1">
    <location>
        <begin position="1598"/>
        <end position="1613"/>
    </location>
</feature>
<feature type="compositionally biased region" description="Polar residues" evidence="1">
    <location>
        <begin position="1298"/>
        <end position="1308"/>
    </location>
</feature>
<feature type="compositionally biased region" description="Polar residues" evidence="1">
    <location>
        <begin position="526"/>
        <end position="535"/>
    </location>
</feature>